<dbReference type="EMBL" id="FRAU01000002">
    <property type="protein sequence ID" value="SHK33646.1"/>
    <property type="molecule type" value="Genomic_DNA"/>
</dbReference>
<dbReference type="InterPro" id="IPR009061">
    <property type="entry name" value="DNA-bd_dom_put_sf"/>
</dbReference>
<dbReference type="InterPro" id="IPR001387">
    <property type="entry name" value="Cro/C1-type_HTH"/>
</dbReference>
<accession>A0A1M6RMI1</accession>
<evidence type="ECO:0000313" key="8">
    <source>
        <dbReference type="EMBL" id="SHK33646.1"/>
    </source>
</evidence>
<dbReference type="InterPro" id="IPR000551">
    <property type="entry name" value="MerR-type_HTH_dom"/>
</dbReference>
<evidence type="ECO:0000256" key="4">
    <source>
        <dbReference type="ARBA" id="ARBA00023163"/>
    </source>
</evidence>
<evidence type="ECO:0000256" key="3">
    <source>
        <dbReference type="ARBA" id="ARBA00023125"/>
    </source>
</evidence>
<dbReference type="SUPFAM" id="SSF46955">
    <property type="entry name" value="Putative DNA-binding domain"/>
    <property type="match status" value="1"/>
</dbReference>
<keyword evidence="3" id="KW-0238">DNA-binding</keyword>
<sequence>MPRGLTRGELARRAGVRPSTIRYYEAQGLLPAPARTSRGYRIYTEEYVARLRFIRRAQALGFSLRTIRELLEVAAAGKETAAIVRQQALRHLQEVRQRLQDLQRLEQVLSQLVAACLARQEEGCPILEALRADAPLPYASDLSEAEASAPGTSLR</sequence>
<evidence type="ECO:0000259" key="6">
    <source>
        <dbReference type="PROSITE" id="PS50937"/>
    </source>
</evidence>
<evidence type="ECO:0000313" key="9">
    <source>
        <dbReference type="Proteomes" id="UP000185812"/>
    </source>
</evidence>
<dbReference type="OrthoDB" id="9791488at2"/>
<reference evidence="9" key="1">
    <citation type="submission" date="2016-11" db="EMBL/GenBank/DDBJ databases">
        <authorList>
            <person name="Varghese N."/>
            <person name="Submissions S."/>
        </authorList>
    </citation>
    <scope>NUCLEOTIDE SEQUENCE [LARGE SCALE GENOMIC DNA]</scope>
    <source>
        <strain evidence="9">DSM 22212</strain>
    </source>
</reference>
<dbReference type="AlphaFoldDB" id="A0A1M6RMI1"/>
<proteinExistence type="predicted"/>
<dbReference type="GO" id="GO:0003700">
    <property type="term" value="F:DNA-binding transcription factor activity"/>
    <property type="evidence" value="ECO:0007669"/>
    <property type="project" value="InterPro"/>
</dbReference>
<dbReference type="InterPro" id="IPR047057">
    <property type="entry name" value="MerR_fam"/>
</dbReference>
<gene>
    <name evidence="8" type="ORF">SAMN04488087_0904</name>
</gene>
<dbReference type="PANTHER" id="PTHR30204:SF69">
    <property type="entry name" value="MERR-FAMILY TRANSCRIPTIONAL REGULATOR"/>
    <property type="match status" value="1"/>
</dbReference>
<keyword evidence="9" id="KW-1185">Reference proteome</keyword>
<dbReference type="Gene3D" id="1.10.1660.10">
    <property type="match status" value="1"/>
</dbReference>
<dbReference type="CDD" id="cd04770">
    <property type="entry name" value="HTH_HMRTR"/>
    <property type="match status" value="1"/>
</dbReference>
<dbReference type="STRING" id="633813.SAMN04488087_0904"/>
<dbReference type="PROSITE" id="PS50937">
    <property type="entry name" value="HTH_MERR_2"/>
    <property type="match status" value="1"/>
</dbReference>
<keyword evidence="1" id="KW-0678">Repressor</keyword>
<dbReference type="SMART" id="SM00422">
    <property type="entry name" value="HTH_MERR"/>
    <property type="match status" value="1"/>
</dbReference>
<evidence type="ECO:0000259" key="7">
    <source>
        <dbReference type="PROSITE" id="PS50943"/>
    </source>
</evidence>
<evidence type="ECO:0000256" key="5">
    <source>
        <dbReference type="SAM" id="Coils"/>
    </source>
</evidence>
<organism evidence="8 9">
    <name type="scientific">Rhodothermus profundi</name>
    <dbReference type="NCBI Taxonomy" id="633813"/>
    <lineage>
        <taxon>Bacteria</taxon>
        <taxon>Pseudomonadati</taxon>
        <taxon>Rhodothermota</taxon>
        <taxon>Rhodothermia</taxon>
        <taxon>Rhodothermales</taxon>
        <taxon>Rhodothermaceae</taxon>
        <taxon>Rhodothermus</taxon>
    </lineage>
</organism>
<dbReference type="Pfam" id="PF13411">
    <property type="entry name" value="MerR_1"/>
    <property type="match status" value="1"/>
</dbReference>
<dbReference type="PROSITE" id="PS50943">
    <property type="entry name" value="HTH_CROC1"/>
    <property type="match status" value="1"/>
</dbReference>
<dbReference type="PRINTS" id="PR00040">
    <property type="entry name" value="HTHMERR"/>
</dbReference>
<dbReference type="PANTHER" id="PTHR30204">
    <property type="entry name" value="REDOX-CYCLING DRUG-SENSING TRANSCRIPTIONAL ACTIVATOR SOXR"/>
    <property type="match status" value="1"/>
</dbReference>
<name>A0A1M6RMI1_9BACT</name>
<dbReference type="GO" id="GO:0003677">
    <property type="term" value="F:DNA binding"/>
    <property type="evidence" value="ECO:0007669"/>
    <property type="project" value="UniProtKB-KW"/>
</dbReference>
<feature type="coiled-coil region" evidence="5">
    <location>
        <begin position="85"/>
        <end position="112"/>
    </location>
</feature>
<dbReference type="RefSeq" id="WP_072714764.1">
    <property type="nucleotide sequence ID" value="NZ_FRAU01000002.1"/>
</dbReference>
<protein>
    <submittedName>
        <fullName evidence="8">MerR family transcriptional regulator, mercuric resistance operon regulatory protein</fullName>
    </submittedName>
</protein>
<feature type="domain" description="HTH merR-type" evidence="6">
    <location>
        <begin position="4"/>
        <end position="73"/>
    </location>
</feature>
<dbReference type="Proteomes" id="UP000185812">
    <property type="component" value="Unassembled WGS sequence"/>
</dbReference>
<feature type="domain" description="HTH cro/C1-type" evidence="7">
    <location>
        <begin position="3"/>
        <end position="25"/>
    </location>
</feature>
<keyword evidence="4" id="KW-0804">Transcription</keyword>
<keyword evidence="2" id="KW-0805">Transcription regulation</keyword>
<evidence type="ECO:0000256" key="1">
    <source>
        <dbReference type="ARBA" id="ARBA00022491"/>
    </source>
</evidence>
<keyword evidence="5" id="KW-0175">Coiled coil</keyword>
<evidence type="ECO:0000256" key="2">
    <source>
        <dbReference type="ARBA" id="ARBA00023015"/>
    </source>
</evidence>